<reference evidence="4" key="2">
    <citation type="submission" date="2014-03" db="EMBL/GenBank/DDBJ databases">
        <title>The whipworm genome and dual-species transcriptomics of an intimate host-pathogen interaction.</title>
        <authorList>
            <person name="Foth B.J."/>
            <person name="Tsai I.J."/>
            <person name="Reid A.J."/>
            <person name="Bancroft A.J."/>
            <person name="Nichol S."/>
            <person name="Tracey A."/>
            <person name="Holroyd N."/>
            <person name="Cotton J.A."/>
            <person name="Stanley E.J."/>
            <person name="Zarowiecki M."/>
            <person name="Liu J.Z."/>
            <person name="Huckvale T."/>
            <person name="Cooper P.J."/>
            <person name="Grencis R.K."/>
            <person name="Berriman M."/>
        </authorList>
    </citation>
    <scope>NUCLEOTIDE SEQUENCE [LARGE SCALE GENOMIC DNA]</scope>
</reference>
<dbReference type="Gene3D" id="3.90.640.10">
    <property type="entry name" value="Actin, Chain A, domain 4"/>
    <property type="match status" value="1"/>
</dbReference>
<dbReference type="SMART" id="SM00268">
    <property type="entry name" value="ACTIN"/>
    <property type="match status" value="1"/>
</dbReference>
<dbReference type="Pfam" id="PF00022">
    <property type="entry name" value="Actin"/>
    <property type="match status" value="1"/>
</dbReference>
<dbReference type="EMBL" id="HG805949">
    <property type="protein sequence ID" value="CDW55345.1"/>
    <property type="molecule type" value="Genomic_DNA"/>
</dbReference>
<evidence type="ECO:0000256" key="3">
    <source>
        <dbReference type="ARBA" id="ARBA00022490"/>
    </source>
</evidence>
<evidence type="ECO:0000256" key="1">
    <source>
        <dbReference type="ARBA" id="ARBA00004496"/>
    </source>
</evidence>
<keyword evidence="3" id="KW-0963">Cytoplasm</keyword>
<sequence>MSSSCDTAFILDNGGYTIKAGHSTATEPKLFPNCITKSKNERFRVFISDQIEELKERYTLFYQLPFQKGMLVKYDVQRQIWDYLFSESCMKVNTADCCLIITEPHFNISRELFWEVLFEDYAFHSVYCAPATALSMYKYVYDNRTQPGCVVVDSGYSCTYVVPYYEGKMVEQGVVRLDVGGKMMTNRLKEIVSYRQVNVLNETYIMNECKEDVCYVSENFAADMRESQKPKANNSITRQYLLPDYISRYRGQVCGKDDPPLTSSDQYVTLNNERFSVPELLFHPSMVGMNEMGLAEIVAYSILEKCPRQMAPILLNNIILTGGNCLLKGIQKRLWTELRPMIPEQYNIRIKLAEDPIGNAWRGGRLLAESPDLSKIVVTKAMYDNEGADVCRKYFVT</sequence>
<dbReference type="FunFam" id="3.90.640.10:FF:000014">
    <property type="entry name" value="Putative actin-related protein 6"/>
    <property type="match status" value="1"/>
</dbReference>
<proteinExistence type="inferred from homology"/>
<comment type="similarity">
    <text evidence="2">Belongs to the actin family. ARP6 subfamily.</text>
</comment>
<dbReference type="Gene3D" id="3.30.420.40">
    <property type="match status" value="2"/>
</dbReference>
<evidence type="ECO:0000256" key="2">
    <source>
        <dbReference type="ARBA" id="ARBA00005665"/>
    </source>
</evidence>
<evidence type="ECO:0000313" key="5">
    <source>
        <dbReference type="Proteomes" id="UP000030665"/>
    </source>
</evidence>
<protein>
    <submittedName>
        <fullName evidence="4">Actin protein 6</fullName>
    </submittedName>
</protein>
<dbReference type="GO" id="GO:0005634">
    <property type="term" value="C:nucleus"/>
    <property type="evidence" value="ECO:0007669"/>
    <property type="project" value="UniProtKB-ARBA"/>
</dbReference>
<keyword evidence="5" id="KW-1185">Reference proteome</keyword>
<dbReference type="Gene3D" id="2.30.36.70">
    <property type="entry name" value="Actin, Chain A, domain 2"/>
    <property type="match status" value="1"/>
</dbReference>
<dbReference type="OrthoDB" id="6220758at2759"/>
<dbReference type="InterPro" id="IPR043129">
    <property type="entry name" value="ATPase_NBD"/>
</dbReference>
<dbReference type="STRING" id="36087.A0A077Z9I9"/>
<dbReference type="AlphaFoldDB" id="A0A077Z9I9"/>
<dbReference type="CDD" id="cd10210">
    <property type="entry name" value="ASKHA_NBD_Arp6"/>
    <property type="match status" value="1"/>
</dbReference>
<evidence type="ECO:0000313" key="4">
    <source>
        <dbReference type="EMBL" id="CDW55345.1"/>
    </source>
</evidence>
<organism evidence="4 5">
    <name type="scientific">Trichuris trichiura</name>
    <name type="common">Whipworm</name>
    <name type="synonym">Trichocephalus trichiurus</name>
    <dbReference type="NCBI Taxonomy" id="36087"/>
    <lineage>
        <taxon>Eukaryota</taxon>
        <taxon>Metazoa</taxon>
        <taxon>Ecdysozoa</taxon>
        <taxon>Nematoda</taxon>
        <taxon>Enoplea</taxon>
        <taxon>Dorylaimia</taxon>
        <taxon>Trichinellida</taxon>
        <taxon>Trichuridae</taxon>
        <taxon>Trichuris</taxon>
    </lineage>
</organism>
<name>A0A077Z9I9_TRITR</name>
<dbReference type="SUPFAM" id="SSF53067">
    <property type="entry name" value="Actin-like ATPase domain"/>
    <property type="match status" value="2"/>
</dbReference>
<dbReference type="Proteomes" id="UP000030665">
    <property type="component" value="Unassembled WGS sequence"/>
</dbReference>
<dbReference type="PANTHER" id="PTHR11937">
    <property type="entry name" value="ACTIN"/>
    <property type="match status" value="1"/>
</dbReference>
<dbReference type="GO" id="GO:0005737">
    <property type="term" value="C:cytoplasm"/>
    <property type="evidence" value="ECO:0007669"/>
    <property type="project" value="UniProtKB-SubCell"/>
</dbReference>
<gene>
    <name evidence="4" type="ORF">TTRE_0000361701</name>
</gene>
<accession>A0A077Z9I9</accession>
<reference evidence="4" key="1">
    <citation type="submission" date="2014-01" db="EMBL/GenBank/DDBJ databases">
        <authorList>
            <person name="Aslett M."/>
        </authorList>
    </citation>
    <scope>NUCLEOTIDE SEQUENCE</scope>
</reference>
<dbReference type="InterPro" id="IPR004000">
    <property type="entry name" value="Actin"/>
</dbReference>
<comment type="subcellular location">
    <subcellularLocation>
        <location evidence="1">Cytoplasm</location>
    </subcellularLocation>
</comment>